<dbReference type="OrthoDB" id="2363731at2759"/>
<keyword evidence="6" id="KW-1185">Reference proteome</keyword>
<evidence type="ECO:0000313" key="5">
    <source>
        <dbReference type="EMBL" id="CAG8622524.1"/>
    </source>
</evidence>
<dbReference type="GO" id="GO:0008270">
    <property type="term" value="F:zinc ion binding"/>
    <property type="evidence" value="ECO:0007669"/>
    <property type="project" value="UniProtKB-KW"/>
</dbReference>
<evidence type="ECO:0000259" key="4">
    <source>
        <dbReference type="PROSITE" id="PS50966"/>
    </source>
</evidence>
<dbReference type="InterPro" id="IPR007527">
    <property type="entry name" value="Znf_SWIM"/>
</dbReference>
<dbReference type="PROSITE" id="PS50158">
    <property type="entry name" value="ZF_CCHC"/>
    <property type="match status" value="1"/>
</dbReference>
<name>A0A9N9GN42_9GLOM</name>
<accession>A0A9N9GN42</accession>
<evidence type="ECO:0000259" key="3">
    <source>
        <dbReference type="PROSITE" id="PS50158"/>
    </source>
</evidence>
<dbReference type="Proteomes" id="UP000789706">
    <property type="component" value="Unassembled WGS sequence"/>
</dbReference>
<feature type="domain" description="CCHC-type" evidence="3">
    <location>
        <begin position="820"/>
        <end position="835"/>
    </location>
</feature>
<proteinExistence type="predicted"/>
<dbReference type="InterPro" id="IPR001878">
    <property type="entry name" value="Znf_CCHC"/>
</dbReference>
<evidence type="ECO:0000256" key="1">
    <source>
        <dbReference type="PROSITE-ProRule" id="PRU00047"/>
    </source>
</evidence>
<dbReference type="AlphaFoldDB" id="A0A9N9GN42"/>
<dbReference type="PROSITE" id="PS50966">
    <property type="entry name" value="ZF_SWIM"/>
    <property type="match status" value="1"/>
</dbReference>
<dbReference type="InterPro" id="IPR018289">
    <property type="entry name" value="MULE_transposase_dom"/>
</dbReference>
<keyword evidence="1" id="KW-0479">Metal-binding</keyword>
<sequence length="839" mass="97315">MSDKENEISISCDKGSLENILGAEFENYEGILPLIDTPIEIIEGTQFISMSIAVHFIEQYARQKKFAVIKYKTETFQDGTCRKRVFKCDLGGRYSEKLSKPALGKQKNKGTKKYGCIWQINVTRGKNSPITTVTSFINDHNHKLSSETMIFSIAYKGFSQEIMEQIEFYVIHGHCDATMIRNLLQPKYPDRVFLSSDLSNAIQKIKRENGINLGDAASLLMKLLAYQKNNPEWFVKPLIDDTSNRLIGIFWMSPEQRQRWIKFYDVIIHDNTARTNKYNYPLSLFILIDNYNKSRLAAQAIIQDERQESYEWLLQCCLEACEIPPITFVTDADPAMVAAISIVFPKTHHIQCLFHLYLNLPKNLRSCLGSLYQEFFKDFRNIQRSHCESLFEQRLQGFVEKYVAGKKYINTLLDKKHSWVKCFTSRHFTAGTQSTQRAESENALIQKAVQSSFSLLQVQEVLEQRLEFEIINNRYSIWKMSMLQYSQSFVIQTFFNDINNILKKYLTQPIHDTHHKQMCQSVCYHAFQISLTEISTSDDDSFEPFFEKENNNVSEEIFIEADEDRELNLQSLIAIVDPGDILEIWKVVRYNYPKCYQYIVLLNNGEHLCTCYMLITHGIICRHFFKIFVESSKAQFHLMLIPNRWYKDEYNSDTINETVISNNNSNHNITQINSTFVQKYTSDDLSEKHGKQISKDRIKYGVLMGEAKKAIQYAIEDGDNELIRLIKEFNQKKEIQRIQEESNKQQEILAKRKNNDNQIILGTNGILIDSQQILDPLKHQAKGRPPTKRLKSFYEQSGSKSKNKNNNEHTASTTASDMGRKCGKCGENGHYRSTCSTII</sequence>
<reference evidence="5" key="1">
    <citation type="submission" date="2021-06" db="EMBL/GenBank/DDBJ databases">
        <authorList>
            <person name="Kallberg Y."/>
            <person name="Tangrot J."/>
            <person name="Rosling A."/>
        </authorList>
    </citation>
    <scope>NUCLEOTIDE SEQUENCE</scope>
    <source>
        <strain evidence="5">AZ414A</strain>
    </source>
</reference>
<keyword evidence="1" id="KW-0862">Zinc</keyword>
<feature type="region of interest" description="Disordered" evidence="2">
    <location>
        <begin position="779"/>
        <end position="823"/>
    </location>
</feature>
<gene>
    <name evidence="5" type="ORF">DEBURN_LOCUS10427</name>
</gene>
<feature type="compositionally biased region" description="Basic residues" evidence="2">
    <location>
        <begin position="779"/>
        <end position="791"/>
    </location>
</feature>
<dbReference type="EMBL" id="CAJVPK010003037">
    <property type="protein sequence ID" value="CAG8622524.1"/>
    <property type="molecule type" value="Genomic_DNA"/>
</dbReference>
<comment type="caution">
    <text evidence="5">The sequence shown here is derived from an EMBL/GenBank/DDBJ whole genome shotgun (WGS) entry which is preliminary data.</text>
</comment>
<dbReference type="Pfam" id="PF03101">
    <property type="entry name" value="FAR1"/>
    <property type="match status" value="1"/>
</dbReference>
<organism evidence="5 6">
    <name type="scientific">Diversispora eburnea</name>
    <dbReference type="NCBI Taxonomy" id="1213867"/>
    <lineage>
        <taxon>Eukaryota</taxon>
        <taxon>Fungi</taxon>
        <taxon>Fungi incertae sedis</taxon>
        <taxon>Mucoromycota</taxon>
        <taxon>Glomeromycotina</taxon>
        <taxon>Glomeromycetes</taxon>
        <taxon>Diversisporales</taxon>
        <taxon>Diversisporaceae</taxon>
        <taxon>Diversispora</taxon>
    </lineage>
</organism>
<protein>
    <submittedName>
        <fullName evidence="5">10499_t:CDS:1</fullName>
    </submittedName>
</protein>
<feature type="domain" description="SWIM-type" evidence="4">
    <location>
        <begin position="598"/>
        <end position="632"/>
    </location>
</feature>
<dbReference type="InterPro" id="IPR004330">
    <property type="entry name" value="FAR1_DNA_bnd_dom"/>
</dbReference>
<evidence type="ECO:0000256" key="2">
    <source>
        <dbReference type="SAM" id="MobiDB-lite"/>
    </source>
</evidence>
<dbReference type="PANTHER" id="PTHR47718">
    <property type="entry name" value="OS01G0519700 PROTEIN"/>
    <property type="match status" value="1"/>
</dbReference>
<dbReference type="GO" id="GO:0003676">
    <property type="term" value="F:nucleic acid binding"/>
    <property type="evidence" value="ECO:0007669"/>
    <property type="project" value="InterPro"/>
</dbReference>
<keyword evidence="1" id="KW-0863">Zinc-finger</keyword>
<dbReference type="Pfam" id="PF10551">
    <property type="entry name" value="MULE"/>
    <property type="match status" value="1"/>
</dbReference>
<evidence type="ECO:0000313" key="6">
    <source>
        <dbReference type="Proteomes" id="UP000789706"/>
    </source>
</evidence>